<dbReference type="SUPFAM" id="SSF52540">
    <property type="entry name" value="P-loop containing nucleoside triphosphate hydrolases"/>
    <property type="match status" value="2"/>
</dbReference>
<dbReference type="Proteomes" id="UP000183461">
    <property type="component" value="Unassembled WGS sequence"/>
</dbReference>
<gene>
    <name evidence="2" type="ORF">SAMN02910280_1786</name>
</gene>
<dbReference type="GO" id="GO:0016787">
    <property type="term" value="F:hydrolase activity"/>
    <property type="evidence" value="ECO:0007669"/>
    <property type="project" value="InterPro"/>
</dbReference>
<evidence type="ECO:0000313" key="2">
    <source>
        <dbReference type="EMBL" id="SFW32607.1"/>
    </source>
</evidence>
<dbReference type="GO" id="GO:0003677">
    <property type="term" value="F:DNA binding"/>
    <property type="evidence" value="ECO:0007669"/>
    <property type="project" value="InterPro"/>
</dbReference>
<dbReference type="Pfam" id="PF04851">
    <property type="entry name" value="ResIII"/>
    <property type="match status" value="1"/>
</dbReference>
<dbReference type="InterPro" id="IPR027417">
    <property type="entry name" value="P-loop_NTPase"/>
</dbReference>
<proteinExistence type="predicted"/>
<dbReference type="InterPro" id="IPR050742">
    <property type="entry name" value="Helicase_Restrict-Modif_Enz"/>
</dbReference>
<evidence type="ECO:0000313" key="3">
    <source>
        <dbReference type="Proteomes" id="UP000183461"/>
    </source>
</evidence>
<dbReference type="Gene3D" id="3.40.50.300">
    <property type="entry name" value="P-loop containing nucleotide triphosphate hydrolases"/>
    <property type="match status" value="2"/>
</dbReference>
<name>A0A1K1NB85_RUMFL</name>
<dbReference type="GO" id="GO:0006304">
    <property type="term" value="P:DNA modification"/>
    <property type="evidence" value="ECO:0007669"/>
    <property type="project" value="InterPro"/>
</dbReference>
<evidence type="ECO:0000259" key="1">
    <source>
        <dbReference type="PROSITE" id="PS51192"/>
    </source>
</evidence>
<dbReference type="CDD" id="cd18032">
    <property type="entry name" value="DEXHc_RE_I_III_res"/>
    <property type="match status" value="1"/>
</dbReference>
<dbReference type="Gene3D" id="3.90.1570.30">
    <property type="match status" value="1"/>
</dbReference>
<dbReference type="RefSeq" id="WP_072300074.1">
    <property type="nucleotide sequence ID" value="NZ_FPIP01000004.1"/>
</dbReference>
<dbReference type="PANTHER" id="PTHR47396">
    <property type="entry name" value="TYPE I RESTRICTION ENZYME ECOKI R PROTEIN"/>
    <property type="match status" value="1"/>
</dbReference>
<dbReference type="EMBL" id="FPIP01000004">
    <property type="protein sequence ID" value="SFW32607.1"/>
    <property type="molecule type" value="Genomic_DNA"/>
</dbReference>
<dbReference type="AlphaFoldDB" id="A0A1K1NB85"/>
<dbReference type="PANTHER" id="PTHR47396:SF1">
    <property type="entry name" value="ATP-DEPENDENT HELICASE IRC3-RELATED"/>
    <property type="match status" value="1"/>
</dbReference>
<dbReference type="Pfam" id="PF08463">
    <property type="entry name" value="EcoEI_R_C"/>
    <property type="match status" value="1"/>
</dbReference>
<accession>A0A1K1NB85</accession>
<dbReference type="InterPro" id="IPR013670">
    <property type="entry name" value="EcoEI_R_C_dom"/>
</dbReference>
<organism evidence="2 3">
    <name type="scientific">Ruminococcus flavefaciens</name>
    <dbReference type="NCBI Taxonomy" id="1265"/>
    <lineage>
        <taxon>Bacteria</taxon>
        <taxon>Bacillati</taxon>
        <taxon>Bacillota</taxon>
        <taxon>Clostridia</taxon>
        <taxon>Eubacteriales</taxon>
        <taxon>Oscillospiraceae</taxon>
        <taxon>Ruminococcus</taxon>
    </lineage>
</organism>
<protein>
    <submittedName>
        <fullName evidence="2">Type I restriction enzyme, R subunit</fullName>
    </submittedName>
</protein>
<dbReference type="SMART" id="SM00487">
    <property type="entry name" value="DEXDc"/>
    <property type="match status" value="1"/>
</dbReference>
<dbReference type="InterPro" id="IPR014001">
    <property type="entry name" value="Helicase_ATP-bd"/>
</dbReference>
<feature type="domain" description="Helicase ATP-binding" evidence="1">
    <location>
        <begin position="166"/>
        <end position="360"/>
    </location>
</feature>
<dbReference type="GO" id="GO:0005524">
    <property type="term" value="F:ATP binding"/>
    <property type="evidence" value="ECO:0007669"/>
    <property type="project" value="InterPro"/>
</dbReference>
<dbReference type="GO" id="GO:0005829">
    <property type="term" value="C:cytosol"/>
    <property type="evidence" value="ECO:0007669"/>
    <property type="project" value="TreeGrafter"/>
</dbReference>
<dbReference type="PROSITE" id="PS51192">
    <property type="entry name" value="HELICASE_ATP_BIND_1"/>
    <property type="match status" value="1"/>
</dbReference>
<sequence>MLPEEKARVKIDEKLNRAGWYVVDRDEYVPQTTSAIREALTQGNKESDYLLFIDNKAIAVLEAKRADNPLGEDVESQAENYARTPLSWYGLWEDNFIPLVYMSNGEKILFKNLLSGDEDYIEIDTMHTPKEMLRLIKRSSEYGALPKLEKQSLRDCQFNAELNFEKSIKNGKKKNLAVLATGSGKTYLACLASYRLLNYTSTKRILFLVDRNNLARQTESEFSQFNMTENKKEMNALYDIKRLRHEGDIKGDIVISTIQKLFAIMTGQAVSDDDEDAEDERLAEAAEKKDDTVIQLGDDLTIPPDYFQLIIVDECHRSIYGKWRAVLDYFKGANILGLTATPTEEAYAYFDKNIVENYTYEHSVVDGVNVPARVYRIMTEVTEHGGSLEEGTTVTEKARRTGSDTTYVIDKDKEYENNLLDRSIVNRQQICQVLEAYKKSIFTDLYPEREKSWEYVPKTLIFAKNDNHATEIVEAVKDVFKCEFPNEEVPEHFVQKITYSSEDSNALIRDLRNEKDFRIAVTVTLVATGTDVKPLEVVLFMKDVMSEVLYTQMKGRGCRVITDDKLREVTPNADTKECYYIVDAIGVTEHDKNIPGPGPGPGPFIRKITLEQLLERLSHNELSDENLLTLRNICAMINRRYENNIFFGHHLQYFIDNFGYSPKDLAVSIQEAFDSGQLPPFNSPSDDNNIRMALIDRLISNIPARKKLLELRQGYILTTDEDPDTLISAGFSKETAKTYTENFEKYINDNKDSIEALRIIYNSEDTLITHSMLADLRDRLLSESSHFSAPQLWKYYRTLDSSSVDELDVRANAKALTNLIQLVRYAYKKNPKLTSLMNGFVQRFNLYCGQTQRDLTPDQTDVMRQIAEFIVNDGAITAAELNDIDADLWRQGIRVFGKPQLFGEEITALSRILLKAA</sequence>
<dbReference type="InterPro" id="IPR006935">
    <property type="entry name" value="Helicase/UvrB_N"/>
</dbReference>
<reference evidence="2 3" key="1">
    <citation type="submission" date="2016-11" db="EMBL/GenBank/DDBJ databases">
        <authorList>
            <person name="Jaros S."/>
            <person name="Januszkiewicz K."/>
            <person name="Wedrychowicz H."/>
        </authorList>
    </citation>
    <scope>NUCLEOTIDE SEQUENCE [LARGE SCALE GENOMIC DNA]</scope>
    <source>
        <strain evidence="2 3">YL228</strain>
    </source>
</reference>